<keyword evidence="3" id="KW-1185">Reference proteome</keyword>
<dbReference type="AlphaFoldDB" id="A0A7W7EV21"/>
<evidence type="ECO:0000256" key="1">
    <source>
        <dbReference type="SAM" id="MobiDB-lite"/>
    </source>
</evidence>
<proteinExistence type="predicted"/>
<dbReference type="Proteomes" id="UP000538566">
    <property type="component" value="Unassembled WGS sequence"/>
</dbReference>
<gene>
    <name evidence="2" type="ORF">GGR37_002886</name>
</gene>
<protein>
    <submittedName>
        <fullName evidence="2">Uncharacterized protein</fullName>
    </submittedName>
</protein>
<feature type="region of interest" description="Disordered" evidence="1">
    <location>
        <begin position="1"/>
        <end position="28"/>
    </location>
</feature>
<organism evidence="2 3">
    <name type="scientific">Novosphingobium taihuense</name>
    <dbReference type="NCBI Taxonomy" id="260085"/>
    <lineage>
        <taxon>Bacteria</taxon>
        <taxon>Pseudomonadati</taxon>
        <taxon>Pseudomonadota</taxon>
        <taxon>Alphaproteobacteria</taxon>
        <taxon>Sphingomonadales</taxon>
        <taxon>Sphingomonadaceae</taxon>
        <taxon>Novosphingobium</taxon>
    </lineage>
</organism>
<dbReference type="RefSeq" id="WP_158637709.1">
    <property type="nucleotide sequence ID" value="NZ_JACHOA010000005.1"/>
</dbReference>
<dbReference type="OrthoDB" id="9881120at2"/>
<comment type="caution">
    <text evidence="2">The sequence shown here is derived from an EMBL/GenBank/DDBJ whole genome shotgun (WGS) entry which is preliminary data.</text>
</comment>
<accession>A0A7W7EV21</accession>
<evidence type="ECO:0000313" key="2">
    <source>
        <dbReference type="EMBL" id="MBB4614599.1"/>
    </source>
</evidence>
<sequence length="52" mass="5877">MIRLPRRAGEFPRPQAHDAPANAWGSQWKHLPRSPMTLVRTAMGEGLRTLRG</sequence>
<evidence type="ECO:0000313" key="3">
    <source>
        <dbReference type="Proteomes" id="UP000538566"/>
    </source>
</evidence>
<name>A0A7W7EV21_9SPHN</name>
<reference evidence="2 3" key="1">
    <citation type="submission" date="2020-08" db="EMBL/GenBank/DDBJ databases">
        <title>Genomic Encyclopedia of Type Strains, Phase IV (KMG-IV): sequencing the most valuable type-strain genomes for metagenomic binning, comparative biology and taxonomic classification.</title>
        <authorList>
            <person name="Goeker M."/>
        </authorList>
    </citation>
    <scope>NUCLEOTIDE SEQUENCE [LARGE SCALE GENOMIC DNA]</scope>
    <source>
        <strain evidence="2 3">DSM 17507</strain>
    </source>
</reference>
<dbReference type="EMBL" id="JACHOA010000005">
    <property type="protein sequence ID" value="MBB4614599.1"/>
    <property type="molecule type" value="Genomic_DNA"/>
</dbReference>